<dbReference type="NCBIfam" id="TIGR02218">
    <property type="entry name" value="phg_TIGR02218"/>
    <property type="match status" value="1"/>
</dbReference>
<feature type="domain" description="Bacteriophage phiJL001 Gp84 C-terminal" evidence="1">
    <location>
        <begin position="195"/>
        <end position="277"/>
    </location>
</feature>
<evidence type="ECO:0000313" key="2">
    <source>
        <dbReference type="EMBL" id="SDB31619.1"/>
    </source>
</evidence>
<evidence type="ECO:0000259" key="1">
    <source>
        <dbReference type="Pfam" id="PF09356"/>
    </source>
</evidence>
<dbReference type="STRING" id="665467.SAMN02982931_02427"/>
<organism evidence="2 3">
    <name type="scientific">Bauldia litoralis</name>
    <dbReference type="NCBI Taxonomy" id="665467"/>
    <lineage>
        <taxon>Bacteria</taxon>
        <taxon>Pseudomonadati</taxon>
        <taxon>Pseudomonadota</taxon>
        <taxon>Alphaproteobacteria</taxon>
        <taxon>Hyphomicrobiales</taxon>
        <taxon>Kaistiaceae</taxon>
        <taxon>Bauldia</taxon>
    </lineage>
</organism>
<dbReference type="OrthoDB" id="1633386at2"/>
<evidence type="ECO:0000313" key="3">
    <source>
        <dbReference type="Proteomes" id="UP000199071"/>
    </source>
</evidence>
<dbReference type="InterPro" id="IPR018964">
    <property type="entry name" value="Phage_phiJL001_Gp84_C"/>
</dbReference>
<accession>A0A1G6CFH1</accession>
<dbReference type="AlphaFoldDB" id="A0A1G6CFH1"/>
<dbReference type="RefSeq" id="WP_090876673.1">
    <property type="nucleotide sequence ID" value="NZ_FMXQ01000004.1"/>
</dbReference>
<dbReference type="Pfam" id="PF09356">
    <property type="entry name" value="Phage_BR0599"/>
    <property type="match status" value="1"/>
</dbReference>
<dbReference type="Pfam" id="PF09931">
    <property type="entry name" value="Phage_phiJL001_Gp84_N"/>
    <property type="match status" value="1"/>
</dbReference>
<sequence length="296" mass="31402">MRQIDEGLAAHIAGGVTTLARCWRVTRSDGVVLGFTDHDRTLTFDGVDHEPVSGFDASEDVGTTGFAVGGMEVSGALSSERLDAADLAAGLYDNAEVRVTLVNWTTPAERQLLRVGHLGEVLRADGAFTAEVRGLAAQLDETRGRAYRPTCDADLGDARCGVGLGSGTYTGSGAATSVNDRRRFAVSGLGGYAEGWFDRGRLVWTSGDNAGRAAEVRSQRAVSGAVAIELWQPMARDIAIGDGFTISAGCDKRFATCRAKFDNTINFRGFPHMPGNDFTLSYARQGDDNDGKAVVK</sequence>
<gene>
    <name evidence="2" type="ORF">SAMN02982931_02427</name>
</gene>
<dbReference type="EMBL" id="FMXQ01000004">
    <property type="protein sequence ID" value="SDB31619.1"/>
    <property type="molecule type" value="Genomic_DNA"/>
</dbReference>
<proteinExistence type="predicted"/>
<dbReference type="Proteomes" id="UP000199071">
    <property type="component" value="Unassembled WGS sequence"/>
</dbReference>
<name>A0A1G6CFH1_9HYPH</name>
<protein>
    <recommendedName>
        <fullName evidence="1">Bacteriophage phiJL001 Gp84 C-terminal domain-containing protein</fullName>
    </recommendedName>
</protein>
<reference evidence="2 3" key="1">
    <citation type="submission" date="2016-10" db="EMBL/GenBank/DDBJ databases">
        <authorList>
            <person name="de Groot N.N."/>
        </authorList>
    </citation>
    <scope>NUCLEOTIDE SEQUENCE [LARGE SCALE GENOMIC DNA]</scope>
    <source>
        <strain evidence="2 3">ATCC 35022</strain>
    </source>
</reference>
<dbReference type="InterPro" id="IPR011928">
    <property type="entry name" value="Phage_phiJL001_Gp84"/>
</dbReference>
<keyword evidence="3" id="KW-1185">Reference proteome</keyword>